<organism evidence="3">
    <name type="scientific">Trypanosoma congolense (strain IL3000)</name>
    <dbReference type="NCBI Taxonomy" id="1068625"/>
    <lineage>
        <taxon>Eukaryota</taxon>
        <taxon>Discoba</taxon>
        <taxon>Euglenozoa</taxon>
        <taxon>Kinetoplastea</taxon>
        <taxon>Metakinetoplastina</taxon>
        <taxon>Trypanosomatida</taxon>
        <taxon>Trypanosomatidae</taxon>
        <taxon>Trypanosoma</taxon>
        <taxon>Nannomonas</taxon>
    </lineage>
</organism>
<dbReference type="EMBL" id="HE575323">
    <property type="protein sequence ID" value="CCC93692.1"/>
    <property type="molecule type" value="Genomic_DNA"/>
</dbReference>
<evidence type="ECO:0000256" key="2">
    <source>
        <dbReference type="SAM" id="SignalP"/>
    </source>
</evidence>
<proteinExistence type="predicted"/>
<reference evidence="3" key="1">
    <citation type="journal article" date="2012" name="Proc. Natl. Acad. Sci. U.S.A.">
        <title>Antigenic diversity is generated by distinct evolutionary mechanisms in African trypanosome species.</title>
        <authorList>
            <person name="Jackson A.P."/>
            <person name="Berry A."/>
            <person name="Aslett M."/>
            <person name="Allison H.C."/>
            <person name="Burton P."/>
            <person name="Vavrova-Anderson J."/>
            <person name="Brown R."/>
            <person name="Browne H."/>
            <person name="Corton N."/>
            <person name="Hauser H."/>
            <person name="Gamble J."/>
            <person name="Gilderthorp R."/>
            <person name="Marcello L."/>
            <person name="McQuillan J."/>
            <person name="Otto T.D."/>
            <person name="Quail M.A."/>
            <person name="Sanders M.J."/>
            <person name="van Tonder A."/>
            <person name="Ginger M.L."/>
            <person name="Field M.C."/>
            <person name="Barry J.D."/>
            <person name="Hertz-Fowler C."/>
            <person name="Berriman M."/>
        </authorList>
    </citation>
    <scope>NUCLEOTIDE SEQUENCE</scope>
    <source>
        <strain evidence="3">IL3000</strain>
    </source>
</reference>
<feature type="signal peptide" evidence="2">
    <location>
        <begin position="1"/>
        <end position="20"/>
    </location>
</feature>
<protein>
    <submittedName>
        <fullName evidence="3">Uncharacterized protein</fullName>
    </submittedName>
</protein>
<feature type="region of interest" description="Disordered" evidence="1">
    <location>
        <begin position="88"/>
        <end position="116"/>
    </location>
</feature>
<evidence type="ECO:0000313" key="3">
    <source>
        <dbReference type="EMBL" id="CCC93692.1"/>
    </source>
</evidence>
<feature type="compositionally biased region" description="Basic and acidic residues" evidence="1">
    <location>
        <begin position="88"/>
        <end position="104"/>
    </location>
</feature>
<accession>G0UWC6</accession>
<dbReference type="VEuPathDB" id="TriTrypDB:TcIL3000_10_4550"/>
<keyword evidence="2" id="KW-0732">Signal</keyword>
<evidence type="ECO:0000256" key="1">
    <source>
        <dbReference type="SAM" id="MobiDB-lite"/>
    </source>
</evidence>
<feature type="chain" id="PRO_5003410780" evidence="2">
    <location>
        <begin position="21"/>
        <end position="375"/>
    </location>
</feature>
<gene>
    <name evidence="3" type="ORF">TCIL3000_10_4550</name>
</gene>
<sequence length="375" mass="41562">MGLSWVMLLLIAAALSSSAARKEVVAEQISTLDHGTGESIRVAEVSVGTLASSYDIVGLWPHGGHYEDDALFFNEEDAVYDQWITKKREQRQNQQRKEKQRDKTGAGGATGSASSGSFKKATFSDLTYSAVKSRAVERRRVIKGVRSSNSSSYDAAWGVLLQDAERLRGLLSTASLMEPGRDKESSPEAQYVRLLSSAFRHTTRNLTMETGDSLMATWFSALPFPVILNGDTLLASEQEVRAITTDLQAMRTMTRPRKAENASEKEAAGVIDVEGTALMVEAALKSAATIVAASKNAHRIVSKLVMPVITHAKDTIHDQLRHVEQEIRSNDESTVAKRREIKEMTKFKKMIKSTRDMIFTADNELRNVFTQRHLR</sequence>
<name>G0UWC6_TRYCI</name>
<dbReference type="AlphaFoldDB" id="G0UWC6"/>